<dbReference type="Proteomes" id="UP000280307">
    <property type="component" value="Unassembled WGS sequence"/>
</dbReference>
<evidence type="ECO:0000313" key="3">
    <source>
        <dbReference type="Proteomes" id="UP000280307"/>
    </source>
</evidence>
<protein>
    <submittedName>
        <fullName evidence="2">Uncharacterized protein</fullName>
    </submittedName>
</protein>
<dbReference type="EMBL" id="RSAS01000216">
    <property type="protein sequence ID" value="RRR75074.1"/>
    <property type="molecule type" value="Genomic_DNA"/>
</dbReference>
<comment type="caution">
    <text evidence="2">The sequence shown here is derived from an EMBL/GenBank/DDBJ whole genome shotgun (WGS) entry which is preliminary data.</text>
</comment>
<organism evidence="2 3">
    <name type="scientific">Candidatus Viridilinea halotolerans</name>
    <dbReference type="NCBI Taxonomy" id="2491704"/>
    <lineage>
        <taxon>Bacteria</taxon>
        <taxon>Bacillati</taxon>
        <taxon>Chloroflexota</taxon>
        <taxon>Chloroflexia</taxon>
        <taxon>Chloroflexales</taxon>
        <taxon>Chloroflexineae</taxon>
        <taxon>Oscillochloridaceae</taxon>
        <taxon>Candidatus Viridilinea</taxon>
    </lineage>
</organism>
<feature type="transmembrane region" description="Helical" evidence="1">
    <location>
        <begin position="6"/>
        <end position="28"/>
    </location>
</feature>
<accession>A0A426U575</accession>
<dbReference type="AlphaFoldDB" id="A0A426U575"/>
<gene>
    <name evidence="2" type="ORF">EI684_05590</name>
</gene>
<evidence type="ECO:0000313" key="2">
    <source>
        <dbReference type="EMBL" id="RRR75074.1"/>
    </source>
</evidence>
<keyword evidence="1" id="KW-0812">Transmembrane</keyword>
<proteinExistence type="predicted"/>
<keyword evidence="1" id="KW-0472">Membrane</keyword>
<reference evidence="2 3" key="1">
    <citation type="submission" date="2018-12" db="EMBL/GenBank/DDBJ databases">
        <title>Genome Sequence of Candidatus Viridilinea halotolerans isolated from saline sulfide-rich spring.</title>
        <authorList>
            <person name="Grouzdev D.S."/>
            <person name="Burganskaya E.I."/>
            <person name="Krutkina M.S."/>
            <person name="Sukhacheva M.V."/>
            <person name="Gorlenko V.M."/>
        </authorList>
    </citation>
    <scope>NUCLEOTIDE SEQUENCE [LARGE SCALE GENOMIC DNA]</scope>
    <source>
        <strain evidence="2">Chok-6</strain>
    </source>
</reference>
<evidence type="ECO:0000256" key="1">
    <source>
        <dbReference type="SAM" id="Phobius"/>
    </source>
</evidence>
<keyword evidence="1" id="KW-1133">Transmembrane helix</keyword>
<name>A0A426U575_9CHLR</name>
<sequence>MAIDGWVMIGIMVFVLLAQTALWVWVLLERRSKLSDIDIVNWREMYNSARKAIDEYDKNMRYRKSR</sequence>